<organism evidence="5 6">
    <name type="scientific">Leucosporidium creatinivorum</name>
    <dbReference type="NCBI Taxonomy" id="106004"/>
    <lineage>
        <taxon>Eukaryota</taxon>
        <taxon>Fungi</taxon>
        <taxon>Dikarya</taxon>
        <taxon>Basidiomycota</taxon>
        <taxon>Pucciniomycotina</taxon>
        <taxon>Microbotryomycetes</taxon>
        <taxon>Leucosporidiales</taxon>
        <taxon>Leucosporidium</taxon>
    </lineage>
</organism>
<comment type="caution">
    <text evidence="5">The sequence shown here is derived from an EMBL/GenBank/DDBJ whole genome shotgun (WGS) entry which is preliminary data.</text>
</comment>
<dbReference type="GO" id="GO:0016787">
    <property type="term" value="F:hydrolase activity"/>
    <property type="evidence" value="ECO:0007669"/>
    <property type="project" value="UniProtKB-KW"/>
</dbReference>
<gene>
    <name evidence="5" type="ORF">BCR35DRAFT_292573</name>
</gene>
<dbReference type="STRING" id="106004.A0A1Y2EYD6"/>
<dbReference type="InParanoid" id="A0A1Y2EYD6"/>
<dbReference type="PANTHER" id="PTHR48081">
    <property type="entry name" value="AB HYDROLASE SUPERFAMILY PROTEIN C4A8.06C"/>
    <property type="match status" value="1"/>
</dbReference>
<feature type="transmembrane region" description="Helical" evidence="3">
    <location>
        <begin position="45"/>
        <end position="67"/>
    </location>
</feature>
<keyword evidence="6" id="KW-1185">Reference proteome</keyword>
<dbReference type="InterPro" id="IPR050300">
    <property type="entry name" value="GDXG_lipolytic_enzyme"/>
</dbReference>
<dbReference type="Pfam" id="PF20434">
    <property type="entry name" value="BD-FAE"/>
    <property type="match status" value="1"/>
</dbReference>
<accession>A0A1Y2EYD6</accession>
<name>A0A1Y2EYD6_9BASI</name>
<evidence type="ECO:0000256" key="2">
    <source>
        <dbReference type="SAM" id="MobiDB-lite"/>
    </source>
</evidence>
<dbReference type="Proteomes" id="UP000193467">
    <property type="component" value="Unassembled WGS sequence"/>
</dbReference>
<proteinExistence type="predicted"/>
<keyword evidence="3" id="KW-0472">Membrane</keyword>
<feature type="transmembrane region" description="Helical" evidence="3">
    <location>
        <begin position="79"/>
        <end position="100"/>
    </location>
</feature>
<evidence type="ECO:0000259" key="4">
    <source>
        <dbReference type="Pfam" id="PF20434"/>
    </source>
</evidence>
<feature type="region of interest" description="Disordered" evidence="2">
    <location>
        <begin position="485"/>
        <end position="504"/>
    </location>
</feature>
<dbReference type="AlphaFoldDB" id="A0A1Y2EYD6"/>
<evidence type="ECO:0000313" key="5">
    <source>
        <dbReference type="EMBL" id="ORY76580.1"/>
    </source>
</evidence>
<reference evidence="5 6" key="1">
    <citation type="submission" date="2016-07" db="EMBL/GenBank/DDBJ databases">
        <title>Pervasive Adenine N6-methylation of Active Genes in Fungi.</title>
        <authorList>
            <consortium name="DOE Joint Genome Institute"/>
            <person name="Mondo S.J."/>
            <person name="Dannebaum R.O."/>
            <person name="Kuo R.C."/>
            <person name="Labutti K."/>
            <person name="Haridas S."/>
            <person name="Kuo A."/>
            <person name="Salamov A."/>
            <person name="Ahrendt S.R."/>
            <person name="Lipzen A."/>
            <person name="Sullivan W."/>
            <person name="Andreopoulos W.B."/>
            <person name="Clum A."/>
            <person name="Lindquist E."/>
            <person name="Daum C."/>
            <person name="Ramamoorthy G.K."/>
            <person name="Gryganskyi A."/>
            <person name="Culley D."/>
            <person name="Magnuson J.K."/>
            <person name="James T.Y."/>
            <person name="O'Malley M.A."/>
            <person name="Stajich J.E."/>
            <person name="Spatafora J.W."/>
            <person name="Visel A."/>
            <person name="Grigoriev I.V."/>
        </authorList>
    </citation>
    <scope>NUCLEOTIDE SEQUENCE [LARGE SCALE GENOMIC DNA]</scope>
    <source>
        <strain evidence="5 6">62-1032</strain>
    </source>
</reference>
<dbReference type="Gene3D" id="3.40.50.1820">
    <property type="entry name" value="alpha/beta hydrolase"/>
    <property type="match status" value="1"/>
</dbReference>
<keyword evidence="3" id="KW-1133">Transmembrane helix</keyword>
<dbReference type="PANTHER" id="PTHR48081:SF33">
    <property type="entry name" value="KYNURENINE FORMAMIDASE"/>
    <property type="match status" value="1"/>
</dbReference>
<protein>
    <submittedName>
        <fullName evidence="5">Alpha/Beta hydrolase protein</fullName>
    </submittedName>
</protein>
<keyword evidence="1 5" id="KW-0378">Hydrolase</keyword>
<dbReference type="InterPro" id="IPR029058">
    <property type="entry name" value="AB_hydrolase_fold"/>
</dbReference>
<dbReference type="OrthoDB" id="6495301at2759"/>
<dbReference type="EMBL" id="MCGR01000034">
    <property type="protein sequence ID" value="ORY76580.1"/>
    <property type="molecule type" value="Genomic_DNA"/>
</dbReference>
<evidence type="ECO:0000256" key="1">
    <source>
        <dbReference type="ARBA" id="ARBA00022801"/>
    </source>
</evidence>
<evidence type="ECO:0000313" key="6">
    <source>
        <dbReference type="Proteomes" id="UP000193467"/>
    </source>
</evidence>
<sequence>MATKGILSGHSMQPSLDFEYEGVPMAPPQAPKSKQAVKARSRSKLATPMLLVLVPTFCTILLAYPFLAVGSLVPVVGFFALPTLLSATVFLCYANSWLLYLTLAQKNPPTDYTLARYLPFLPYSPYRVYKVTLTTLAILRDLVSSSAIALFFDLQFRRVLVLGGRDSHLIVKKNILYAEGGRRLDVYFPVRDAAAPDGALAPVILFVGGGNWTWWSRKAGAQLALRFRRLGYVVVVPDLRQWPEVKTAGMVEDLRLALEWTGVHIKNYHGNTAEIHLFGYGSGAHISALTVIQDAVVLSRDEHYARNTPVVPEGHELETRIDVSHGIRQCQIWGARARLPRIAGIILIAGVFDVVKQLRVEHEKGIDEISALRRACGPSSQAILQSCPSHLLFGSKQLLDPARLPPKWMLIAGGKDDQVNYTQSVLMSVLLHGVGMDEVSLKLYKEETHVGCLGSLMHETRYSPLFINEIEDFIEYLPEAEIQRRKREAEGGGRKRGRSSLGRL</sequence>
<evidence type="ECO:0000256" key="3">
    <source>
        <dbReference type="SAM" id="Phobius"/>
    </source>
</evidence>
<dbReference type="SUPFAM" id="SSF53474">
    <property type="entry name" value="alpha/beta-Hydrolases"/>
    <property type="match status" value="1"/>
</dbReference>
<keyword evidence="3" id="KW-0812">Transmembrane</keyword>
<feature type="domain" description="BD-FAE-like" evidence="4">
    <location>
        <begin position="184"/>
        <end position="294"/>
    </location>
</feature>
<dbReference type="InterPro" id="IPR049492">
    <property type="entry name" value="BD-FAE-like_dom"/>
</dbReference>